<dbReference type="AlphaFoldDB" id="A0AAV7QFC0"/>
<proteinExistence type="predicted"/>
<evidence type="ECO:0000313" key="3">
    <source>
        <dbReference type="Proteomes" id="UP001066276"/>
    </source>
</evidence>
<dbReference type="Proteomes" id="UP001066276">
    <property type="component" value="Chromosome 6"/>
</dbReference>
<feature type="compositionally biased region" description="Basic and acidic residues" evidence="1">
    <location>
        <begin position="66"/>
        <end position="78"/>
    </location>
</feature>
<comment type="caution">
    <text evidence="2">The sequence shown here is derived from an EMBL/GenBank/DDBJ whole genome shotgun (WGS) entry which is preliminary data.</text>
</comment>
<gene>
    <name evidence="2" type="ORF">NDU88_004711</name>
</gene>
<keyword evidence="3" id="KW-1185">Reference proteome</keyword>
<accession>A0AAV7QFC0</accession>
<feature type="region of interest" description="Disordered" evidence="1">
    <location>
        <begin position="23"/>
        <end position="78"/>
    </location>
</feature>
<reference evidence="2" key="1">
    <citation type="journal article" date="2022" name="bioRxiv">
        <title>Sequencing and chromosome-scale assembly of the giantPleurodeles waltlgenome.</title>
        <authorList>
            <person name="Brown T."/>
            <person name="Elewa A."/>
            <person name="Iarovenko S."/>
            <person name="Subramanian E."/>
            <person name="Araus A.J."/>
            <person name="Petzold A."/>
            <person name="Susuki M."/>
            <person name="Suzuki K.-i.T."/>
            <person name="Hayashi T."/>
            <person name="Toyoda A."/>
            <person name="Oliveira C."/>
            <person name="Osipova E."/>
            <person name="Leigh N.D."/>
            <person name="Simon A."/>
            <person name="Yun M.H."/>
        </authorList>
    </citation>
    <scope>NUCLEOTIDE SEQUENCE</scope>
    <source>
        <strain evidence="2">20211129_DDA</strain>
        <tissue evidence="2">Liver</tissue>
    </source>
</reference>
<dbReference type="EMBL" id="JANPWB010000010">
    <property type="protein sequence ID" value="KAJ1138324.1"/>
    <property type="molecule type" value="Genomic_DNA"/>
</dbReference>
<protein>
    <submittedName>
        <fullName evidence="2">Uncharacterized protein</fullName>
    </submittedName>
</protein>
<organism evidence="2 3">
    <name type="scientific">Pleurodeles waltl</name>
    <name type="common">Iberian ribbed newt</name>
    <dbReference type="NCBI Taxonomy" id="8319"/>
    <lineage>
        <taxon>Eukaryota</taxon>
        <taxon>Metazoa</taxon>
        <taxon>Chordata</taxon>
        <taxon>Craniata</taxon>
        <taxon>Vertebrata</taxon>
        <taxon>Euteleostomi</taxon>
        <taxon>Amphibia</taxon>
        <taxon>Batrachia</taxon>
        <taxon>Caudata</taxon>
        <taxon>Salamandroidea</taxon>
        <taxon>Salamandridae</taxon>
        <taxon>Pleurodelinae</taxon>
        <taxon>Pleurodeles</taxon>
    </lineage>
</organism>
<name>A0AAV7QFC0_PLEWA</name>
<sequence>MLEKLEDVWSQLELWDRVPGCVRGTPRADHGGRTMKTGRSGSSGSRRLETLRGRLTPRVLAQQDGMLERELESSRRKS</sequence>
<evidence type="ECO:0000256" key="1">
    <source>
        <dbReference type="SAM" id="MobiDB-lite"/>
    </source>
</evidence>
<feature type="compositionally biased region" description="Low complexity" evidence="1">
    <location>
        <begin position="34"/>
        <end position="45"/>
    </location>
</feature>
<evidence type="ECO:0000313" key="2">
    <source>
        <dbReference type="EMBL" id="KAJ1138324.1"/>
    </source>
</evidence>